<dbReference type="GO" id="GO:0000176">
    <property type="term" value="C:nuclear exosome (RNase complex)"/>
    <property type="evidence" value="ECO:0007669"/>
    <property type="project" value="TreeGrafter"/>
</dbReference>
<dbReference type="SUPFAM" id="SSF54211">
    <property type="entry name" value="Ribosomal protein S5 domain 2-like"/>
    <property type="match status" value="1"/>
</dbReference>
<dbReference type="GO" id="GO:0034475">
    <property type="term" value="P:U4 snRNA 3'-end processing"/>
    <property type="evidence" value="ECO:0007669"/>
    <property type="project" value="TreeGrafter"/>
</dbReference>
<evidence type="ECO:0000256" key="3">
    <source>
        <dbReference type="ARBA" id="ARBA00022552"/>
    </source>
</evidence>
<dbReference type="InterPro" id="IPR036345">
    <property type="entry name" value="ExoRNase_PH_dom2_sf"/>
</dbReference>
<dbReference type="GO" id="GO:0000177">
    <property type="term" value="C:cytoplasmic exosome (RNase complex)"/>
    <property type="evidence" value="ECO:0007669"/>
    <property type="project" value="TreeGrafter"/>
</dbReference>
<feature type="compositionally biased region" description="Polar residues" evidence="6">
    <location>
        <begin position="148"/>
        <end position="160"/>
    </location>
</feature>
<evidence type="ECO:0000313" key="8">
    <source>
        <dbReference type="EMBL" id="TKX20591.1"/>
    </source>
</evidence>
<keyword evidence="4" id="KW-0271">Exosome</keyword>
<dbReference type="Pfam" id="PF01138">
    <property type="entry name" value="RNase_PH"/>
    <property type="match status" value="1"/>
</dbReference>
<dbReference type="GO" id="GO:0016075">
    <property type="term" value="P:rRNA catabolic process"/>
    <property type="evidence" value="ECO:0007669"/>
    <property type="project" value="TreeGrafter"/>
</dbReference>
<keyword evidence="3" id="KW-0698">rRNA processing</keyword>
<dbReference type="GO" id="GO:0071028">
    <property type="term" value="P:nuclear mRNA surveillance"/>
    <property type="evidence" value="ECO:0007669"/>
    <property type="project" value="TreeGrafter"/>
</dbReference>
<gene>
    <name evidence="8" type="ORF">C1H76_7402</name>
</gene>
<dbReference type="InterPro" id="IPR001247">
    <property type="entry name" value="ExoRNase_PH_dom1"/>
</dbReference>
<evidence type="ECO:0000256" key="6">
    <source>
        <dbReference type="SAM" id="MobiDB-lite"/>
    </source>
</evidence>
<feature type="region of interest" description="Disordered" evidence="6">
    <location>
        <begin position="229"/>
        <end position="252"/>
    </location>
</feature>
<sequence length="275" mass="28927">MAVTEASLGPLHRADGSATYSHAGYSVICAVNGPIEVQRRDEIPDEAAIEVNVRPAVGVGGPKERHLETLIHSTLRHLILTHLHPRTLIQITLQILTLPESDSDLAPSSHTHLLPPLLNASSLALLHAAIPLSTTLISTIVCLPHSNSSDPVKASSSTAPITDPSPAQLKSSRSSHVFAFASNGDVVLAESEGVFTIEEFERAGEVARGICLGEAMVGKDGDVEMEGEEEGGVRLGGDGGEQRTNGVGEGKKGVMGLLEGAVGVKVREGERWRGR</sequence>
<comment type="caution">
    <text evidence="8">The sequence shown here is derived from an EMBL/GenBank/DDBJ whole genome shotgun (WGS) entry which is preliminary data.</text>
</comment>
<proteinExistence type="inferred from homology"/>
<comment type="similarity">
    <text evidence="2">Belongs to the RNase PH family.</text>
</comment>
<accession>A0A4U7AV76</accession>
<evidence type="ECO:0000313" key="9">
    <source>
        <dbReference type="Proteomes" id="UP000308133"/>
    </source>
</evidence>
<reference evidence="8 9" key="1">
    <citation type="submission" date="2018-02" db="EMBL/GenBank/DDBJ databases">
        <title>Draft genome sequences of Elsinoe sp., causing black scab on jojoba.</title>
        <authorList>
            <person name="Stodart B."/>
            <person name="Jeffress S."/>
            <person name="Ash G."/>
            <person name="Arun Chinnappa K."/>
        </authorList>
    </citation>
    <scope>NUCLEOTIDE SEQUENCE [LARGE SCALE GENOMIC DNA]</scope>
    <source>
        <strain evidence="8 9">Hillstone_2</strain>
    </source>
</reference>
<protein>
    <recommendedName>
        <fullName evidence="7">Exoribonuclease phosphorolytic domain-containing protein</fullName>
    </recommendedName>
</protein>
<dbReference type="PANTHER" id="PTHR11953:SF1">
    <property type="entry name" value="EXOSOME COMPLEX COMPONENT RRP46"/>
    <property type="match status" value="1"/>
</dbReference>
<dbReference type="EMBL" id="PTQR01000088">
    <property type="protein sequence ID" value="TKX20591.1"/>
    <property type="molecule type" value="Genomic_DNA"/>
</dbReference>
<feature type="region of interest" description="Disordered" evidence="6">
    <location>
        <begin position="148"/>
        <end position="169"/>
    </location>
</feature>
<name>A0A4U7AV76_9PEZI</name>
<dbReference type="GO" id="GO:0071051">
    <property type="term" value="P:poly(A)-dependent snoRNA 3'-end processing"/>
    <property type="evidence" value="ECO:0007669"/>
    <property type="project" value="TreeGrafter"/>
</dbReference>
<dbReference type="GO" id="GO:0005730">
    <property type="term" value="C:nucleolus"/>
    <property type="evidence" value="ECO:0007669"/>
    <property type="project" value="TreeGrafter"/>
</dbReference>
<dbReference type="AlphaFoldDB" id="A0A4U7AV76"/>
<comment type="subcellular location">
    <subcellularLocation>
        <location evidence="1">Nucleus</location>
    </subcellularLocation>
</comment>
<dbReference type="GO" id="GO:0003723">
    <property type="term" value="F:RNA binding"/>
    <property type="evidence" value="ECO:0007669"/>
    <property type="project" value="TreeGrafter"/>
</dbReference>
<evidence type="ECO:0000256" key="5">
    <source>
        <dbReference type="ARBA" id="ARBA00023242"/>
    </source>
</evidence>
<organism evidence="8 9">
    <name type="scientific">Elsinoe australis</name>
    <dbReference type="NCBI Taxonomy" id="40998"/>
    <lineage>
        <taxon>Eukaryota</taxon>
        <taxon>Fungi</taxon>
        <taxon>Dikarya</taxon>
        <taxon>Ascomycota</taxon>
        <taxon>Pezizomycotina</taxon>
        <taxon>Dothideomycetes</taxon>
        <taxon>Dothideomycetidae</taxon>
        <taxon>Myriangiales</taxon>
        <taxon>Elsinoaceae</taxon>
        <taxon>Elsinoe</taxon>
    </lineage>
</organism>
<dbReference type="CDD" id="cd11372">
    <property type="entry name" value="RNase_PH_RRP46"/>
    <property type="match status" value="1"/>
</dbReference>
<dbReference type="Proteomes" id="UP000308133">
    <property type="component" value="Unassembled WGS sequence"/>
</dbReference>
<dbReference type="InterPro" id="IPR027408">
    <property type="entry name" value="PNPase/RNase_PH_dom_sf"/>
</dbReference>
<dbReference type="PANTHER" id="PTHR11953">
    <property type="entry name" value="EXOSOME COMPLEX COMPONENT"/>
    <property type="match status" value="1"/>
</dbReference>
<evidence type="ECO:0000259" key="7">
    <source>
        <dbReference type="Pfam" id="PF01138"/>
    </source>
</evidence>
<dbReference type="InterPro" id="IPR020568">
    <property type="entry name" value="Ribosomal_Su5_D2-typ_SF"/>
</dbReference>
<feature type="domain" description="Exoribonuclease phosphorolytic" evidence="7">
    <location>
        <begin position="6"/>
        <end position="131"/>
    </location>
</feature>
<dbReference type="Gene3D" id="3.30.230.70">
    <property type="entry name" value="GHMP Kinase, N-terminal domain"/>
    <property type="match status" value="1"/>
</dbReference>
<dbReference type="InterPro" id="IPR050080">
    <property type="entry name" value="RNase_PH"/>
</dbReference>
<dbReference type="GO" id="GO:0006364">
    <property type="term" value="P:rRNA processing"/>
    <property type="evidence" value="ECO:0007669"/>
    <property type="project" value="UniProtKB-KW"/>
</dbReference>
<keyword evidence="5" id="KW-0539">Nucleus</keyword>
<dbReference type="SUPFAM" id="SSF55666">
    <property type="entry name" value="Ribonuclease PH domain 2-like"/>
    <property type="match status" value="1"/>
</dbReference>
<evidence type="ECO:0000256" key="1">
    <source>
        <dbReference type="ARBA" id="ARBA00004123"/>
    </source>
</evidence>
<evidence type="ECO:0000256" key="2">
    <source>
        <dbReference type="ARBA" id="ARBA00006678"/>
    </source>
</evidence>
<evidence type="ECO:0000256" key="4">
    <source>
        <dbReference type="ARBA" id="ARBA00022835"/>
    </source>
</evidence>